<proteinExistence type="predicted"/>
<gene>
    <name evidence="2" type="ORF">GCM10017056_43730</name>
</gene>
<evidence type="ECO:0000313" key="2">
    <source>
        <dbReference type="EMBL" id="GHF67808.1"/>
    </source>
</evidence>
<keyword evidence="1" id="KW-0732">Signal</keyword>
<dbReference type="AlphaFoldDB" id="A0A8J3MAJ2"/>
<feature type="signal peptide" evidence="1">
    <location>
        <begin position="1"/>
        <end position="18"/>
    </location>
</feature>
<comment type="caution">
    <text evidence="2">The sequence shown here is derived from an EMBL/GenBank/DDBJ whole genome shotgun (WGS) entry which is preliminary data.</text>
</comment>
<protein>
    <recommendedName>
        <fullName evidence="4">DUF4198 domain-containing protein</fullName>
    </recommendedName>
</protein>
<reference evidence="2" key="1">
    <citation type="journal article" date="2014" name="Int. J. Syst. Evol. Microbiol.">
        <title>Complete genome sequence of Corynebacterium casei LMG S-19264T (=DSM 44701T), isolated from a smear-ripened cheese.</title>
        <authorList>
            <consortium name="US DOE Joint Genome Institute (JGI-PGF)"/>
            <person name="Walter F."/>
            <person name="Albersmeier A."/>
            <person name="Kalinowski J."/>
            <person name="Ruckert C."/>
        </authorList>
    </citation>
    <scope>NUCLEOTIDE SEQUENCE</scope>
    <source>
        <strain evidence="2">KCTC 42650</strain>
    </source>
</reference>
<dbReference type="RefSeq" id="WP_189682258.1">
    <property type="nucleotide sequence ID" value="NZ_BNCJ01000020.1"/>
</dbReference>
<sequence>MRIFLAALVLLQSTLQVAAHEYWIEPENFQVESGAPLVADLRNGQQFKGGTLAYFSKQTARFELITRDGITPVEGRMGDIPALHTAAPEDGLLVILYETTASTLKYTKWETFADFTTHKAFPEAQQTHRQRGLPESLFTETYRRFAKALVGVGSAEGADAETGMETEFVALTNPYTEDLSNGMAVRLLYQGQPRADAQVEVFDRAPDKTVTTSTLRTDAQGEALVPVTPGHVYLLDGVVLRPMNEGADFAEDLPVWESLWAAMTFAVPTE</sequence>
<keyword evidence="3" id="KW-1185">Reference proteome</keyword>
<dbReference type="InterPro" id="IPR019613">
    <property type="entry name" value="DUF4198"/>
</dbReference>
<feature type="chain" id="PRO_5035193000" description="DUF4198 domain-containing protein" evidence="1">
    <location>
        <begin position="19"/>
        <end position="270"/>
    </location>
</feature>
<accession>A0A8J3MAJ2</accession>
<name>A0A8J3MAJ2_9RHOB</name>
<dbReference type="Proteomes" id="UP000626220">
    <property type="component" value="Unassembled WGS sequence"/>
</dbReference>
<organism evidence="2 3">
    <name type="scientific">Seohaeicola zhoushanensis</name>
    <dbReference type="NCBI Taxonomy" id="1569283"/>
    <lineage>
        <taxon>Bacteria</taxon>
        <taxon>Pseudomonadati</taxon>
        <taxon>Pseudomonadota</taxon>
        <taxon>Alphaproteobacteria</taxon>
        <taxon>Rhodobacterales</taxon>
        <taxon>Roseobacteraceae</taxon>
        <taxon>Seohaeicola</taxon>
    </lineage>
</organism>
<reference evidence="2" key="2">
    <citation type="submission" date="2020-09" db="EMBL/GenBank/DDBJ databases">
        <authorList>
            <person name="Sun Q."/>
            <person name="Kim S."/>
        </authorList>
    </citation>
    <scope>NUCLEOTIDE SEQUENCE</scope>
    <source>
        <strain evidence="2">KCTC 42650</strain>
    </source>
</reference>
<dbReference type="EMBL" id="BNCJ01000020">
    <property type="protein sequence ID" value="GHF67808.1"/>
    <property type="molecule type" value="Genomic_DNA"/>
</dbReference>
<evidence type="ECO:0000256" key="1">
    <source>
        <dbReference type="SAM" id="SignalP"/>
    </source>
</evidence>
<dbReference type="Pfam" id="PF10670">
    <property type="entry name" value="DUF4198"/>
    <property type="match status" value="1"/>
</dbReference>
<evidence type="ECO:0008006" key="4">
    <source>
        <dbReference type="Google" id="ProtNLM"/>
    </source>
</evidence>
<evidence type="ECO:0000313" key="3">
    <source>
        <dbReference type="Proteomes" id="UP000626220"/>
    </source>
</evidence>